<dbReference type="Pfam" id="PF09685">
    <property type="entry name" value="MamF_MmsF"/>
    <property type="match status" value="1"/>
</dbReference>
<evidence type="ECO:0000256" key="1">
    <source>
        <dbReference type="ARBA" id="ARBA00004141"/>
    </source>
</evidence>
<dbReference type="AlphaFoldDB" id="A0A238VBD9"/>
<reference evidence="7" key="1">
    <citation type="submission" date="2017-06" db="EMBL/GenBank/DDBJ databases">
        <authorList>
            <person name="Varghese N."/>
            <person name="Submissions S."/>
        </authorList>
    </citation>
    <scope>NUCLEOTIDE SEQUENCE [LARGE SCALE GENOMIC DNA]</scope>
    <source>
        <strain evidence="7">DSM 27993</strain>
    </source>
</reference>
<keyword evidence="2 5" id="KW-0812">Transmembrane</keyword>
<feature type="transmembrane region" description="Helical" evidence="5">
    <location>
        <begin position="12"/>
        <end position="30"/>
    </location>
</feature>
<evidence type="ECO:0000256" key="5">
    <source>
        <dbReference type="SAM" id="Phobius"/>
    </source>
</evidence>
<feature type="transmembrane region" description="Helical" evidence="5">
    <location>
        <begin position="68"/>
        <end position="86"/>
    </location>
</feature>
<gene>
    <name evidence="6" type="ORF">SAMN04488111_0212</name>
</gene>
<evidence type="ECO:0000256" key="2">
    <source>
        <dbReference type="ARBA" id="ARBA00022692"/>
    </source>
</evidence>
<keyword evidence="3 5" id="KW-1133">Transmembrane helix</keyword>
<name>A0A238VBD9_9FLAO</name>
<proteinExistence type="predicted"/>
<dbReference type="RefSeq" id="WP_089376582.1">
    <property type="nucleotide sequence ID" value="NZ_FZNX01000001.1"/>
</dbReference>
<sequence>MENQTVKEGKSMAIISYFWWIGLIIAFIMNNSKRNTFASFHIRQMIGLLLLNVGVSLIYKYVGSSVGMLLGLGTFVLWVIGLIGAFQGEEKRVPLIGDLFQDWFKGIG</sequence>
<dbReference type="OrthoDB" id="6400719at2"/>
<evidence type="ECO:0000313" key="7">
    <source>
        <dbReference type="Proteomes" id="UP000198412"/>
    </source>
</evidence>
<keyword evidence="7" id="KW-1185">Reference proteome</keyword>
<evidence type="ECO:0000313" key="6">
    <source>
        <dbReference type="EMBL" id="SNR31541.1"/>
    </source>
</evidence>
<keyword evidence="4 5" id="KW-0472">Membrane</keyword>
<feature type="transmembrane region" description="Helical" evidence="5">
    <location>
        <begin position="42"/>
        <end position="62"/>
    </location>
</feature>
<evidence type="ECO:0000256" key="3">
    <source>
        <dbReference type="ARBA" id="ARBA00022989"/>
    </source>
</evidence>
<dbReference type="Proteomes" id="UP000198412">
    <property type="component" value="Unassembled WGS sequence"/>
</dbReference>
<organism evidence="6 7">
    <name type="scientific">Lutibacter flavus</name>
    <dbReference type="NCBI Taxonomy" id="691689"/>
    <lineage>
        <taxon>Bacteria</taxon>
        <taxon>Pseudomonadati</taxon>
        <taxon>Bacteroidota</taxon>
        <taxon>Flavobacteriia</taxon>
        <taxon>Flavobacteriales</taxon>
        <taxon>Flavobacteriaceae</taxon>
        <taxon>Lutibacter</taxon>
    </lineage>
</organism>
<accession>A0A238VBD9</accession>
<dbReference type="InterPro" id="IPR019109">
    <property type="entry name" value="MamF_MmsF"/>
</dbReference>
<evidence type="ECO:0000256" key="4">
    <source>
        <dbReference type="ARBA" id="ARBA00023136"/>
    </source>
</evidence>
<comment type="subcellular location">
    <subcellularLocation>
        <location evidence="1">Membrane</location>
        <topology evidence="1">Multi-pass membrane protein</topology>
    </subcellularLocation>
</comment>
<dbReference type="EMBL" id="FZNX01000001">
    <property type="protein sequence ID" value="SNR31541.1"/>
    <property type="molecule type" value="Genomic_DNA"/>
</dbReference>
<protein>
    <submittedName>
        <fullName evidence="6">Uncharacterized membrane protein</fullName>
    </submittedName>
</protein>